<keyword evidence="7 10" id="KW-1133">Transmembrane helix</keyword>
<evidence type="ECO:0000256" key="6">
    <source>
        <dbReference type="ARBA" id="ARBA00022958"/>
    </source>
</evidence>
<name>A0ABS4FMW4_9BACL</name>
<dbReference type="Proteomes" id="UP001519272">
    <property type="component" value="Unassembled WGS sequence"/>
</dbReference>
<feature type="transmembrane region" description="Helical" evidence="10">
    <location>
        <begin position="236"/>
        <end position="255"/>
    </location>
</feature>
<evidence type="ECO:0000256" key="7">
    <source>
        <dbReference type="ARBA" id="ARBA00022989"/>
    </source>
</evidence>
<dbReference type="PANTHER" id="PTHR32024:SF1">
    <property type="entry name" value="KTR SYSTEM POTASSIUM UPTAKE PROTEIN B"/>
    <property type="match status" value="1"/>
</dbReference>
<evidence type="ECO:0000256" key="5">
    <source>
        <dbReference type="ARBA" id="ARBA00022692"/>
    </source>
</evidence>
<protein>
    <submittedName>
        <fullName evidence="11">Trk system potassium uptake protein TrkH</fullName>
    </submittedName>
</protein>
<evidence type="ECO:0000256" key="9">
    <source>
        <dbReference type="ARBA" id="ARBA00023136"/>
    </source>
</evidence>
<dbReference type="Pfam" id="PF02386">
    <property type="entry name" value="TrkH"/>
    <property type="match status" value="1"/>
</dbReference>
<dbReference type="PANTHER" id="PTHR32024">
    <property type="entry name" value="TRK SYSTEM POTASSIUM UPTAKE PROTEIN TRKG-RELATED"/>
    <property type="match status" value="1"/>
</dbReference>
<comment type="caution">
    <text evidence="11">The sequence shown here is derived from an EMBL/GenBank/DDBJ whole genome shotgun (WGS) entry which is preliminary data.</text>
</comment>
<accession>A0ABS4FMW4</accession>
<keyword evidence="9 10" id="KW-0472">Membrane</keyword>
<keyword evidence="4" id="KW-0633">Potassium transport</keyword>
<dbReference type="InterPro" id="IPR003445">
    <property type="entry name" value="Cat_transpt"/>
</dbReference>
<feature type="transmembrane region" description="Helical" evidence="10">
    <location>
        <begin position="413"/>
        <end position="433"/>
    </location>
</feature>
<keyword evidence="8" id="KW-0406">Ion transport</keyword>
<evidence type="ECO:0000256" key="2">
    <source>
        <dbReference type="ARBA" id="ARBA00022448"/>
    </source>
</evidence>
<evidence type="ECO:0000256" key="3">
    <source>
        <dbReference type="ARBA" id="ARBA00022475"/>
    </source>
</evidence>
<comment type="subcellular location">
    <subcellularLocation>
        <location evidence="1">Cell membrane</location>
        <topology evidence="1">Multi-pass membrane protein</topology>
    </subcellularLocation>
</comment>
<gene>
    <name evidence="11" type="ORF">J2Z32_000542</name>
</gene>
<feature type="transmembrane region" description="Helical" evidence="10">
    <location>
        <begin position="199"/>
        <end position="224"/>
    </location>
</feature>
<evidence type="ECO:0000256" key="4">
    <source>
        <dbReference type="ARBA" id="ARBA00022538"/>
    </source>
</evidence>
<keyword evidence="3" id="KW-1003">Cell membrane</keyword>
<dbReference type="EMBL" id="JAGGKG010000002">
    <property type="protein sequence ID" value="MBP1903925.1"/>
    <property type="molecule type" value="Genomic_DNA"/>
</dbReference>
<feature type="transmembrane region" description="Helical" evidence="10">
    <location>
        <begin position="357"/>
        <end position="377"/>
    </location>
</feature>
<evidence type="ECO:0000256" key="1">
    <source>
        <dbReference type="ARBA" id="ARBA00004651"/>
    </source>
</evidence>
<feature type="transmembrane region" description="Helical" evidence="10">
    <location>
        <begin position="78"/>
        <end position="102"/>
    </location>
</feature>
<sequence length="452" mass="48988">MNIKSKKQISYLSPAKVLTYGFAIIIILGTFLLSLDIASINGSGIKLVDAFFIATSATCVTGLVVVDIGTQFSVFGQLVVMVLTQIGGLGFMALGTLIALAFNRRISLRERLVLQESMNYNSMGGLITLMRRVLLYSLVIEGVGAVLLAARWSFDMPIGKALYFGLFHSISIFNNAGFDLFGQIHGPFSGMGKYIGDPFVNVILMVLIFLGGIGFIVISDLLNYRTTKQLSLHSKVVLTMSGSLILVGAMLFLIMEWSNPATLKLLTLKDDILASFFHSISARSGGVSTLSISDLRHSTQFLLIILMFIGAAPGSTGGGIKVTVFAILLGAIYAMLRGKQDIVFFRKRLSKESILRAITQTWLALFLVVFIAMILSVVESRDFLVLLFETTSAFSTAGLTLDLTPDLTNLSKIILCLVMFLGRVGPMTMAYAITASSGKESYRLPEGKITIG</sequence>
<proteinExistence type="predicted"/>
<keyword evidence="6" id="KW-0630">Potassium</keyword>
<evidence type="ECO:0000313" key="11">
    <source>
        <dbReference type="EMBL" id="MBP1903925.1"/>
    </source>
</evidence>
<keyword evidence="12" id="KW-1185">Reference proteome</keyword>
<feature type="transmembrane region" description="Helical" evidence="10">
    <location>
        <begin position="47"/>
        <end position="66"/>
    </location>
</feature>
<dbReference type="NCBIfam" id="TIGR00933">
    <property type="entry name" value="2a38"/>
    <property type="match status" value="1"/>
</dbReference>
<evidence type="ECO:0000256" key="10">
    <source>
        <dbReference type="SAM" id="Phobius"/>
    </source>
</evidence>
<organism evidence="11 12">
    <name type="scientific">Paenibacillus turicensis</name>
    <dbReference type="NCBI Taxonomy" id="160487"/>
    <lineage>
        <taxon>Bacteria</taxon>
        <taxon>Bacillati</taxon>
        <taxon>Bacillota</taxon>
        <taxon>Bacilli</taxon>
        <taxon>Bacillales</taxon>
        <taxon>Paenibacillaceae</taxon>
        <taxon>Paenibacillus</taxon>
    </lineage>
</organism>
<keyword evidence="5 10" id="KW-0812">Transmembrane</keyword>
<keyword evidence="2" id="KW-0813">Transport</keyword>
<feature type="transmembrane region" description="Helical" evidence="10">
    <location>
        <begin position="17"/>
        <end position="35"/>
    </location>
</feature>
<evidence type="ECO:0000256" key="8">
    <source>
        <dbReference type="ARBA" id="ARBA00023065"/>
    </source>
</evidence>
<dbReference type="InterPro" id="IPR004772">
    <property type="entry name" value="TrkH"/>
</dbReference>
<reference evidence="11 12" key="1">
    <citation type="submission" date="2021-03" db="EMBL/GenBank/DDBJ databases">
        <title>Genomic Encyclopedia of Type Strains, Phase IV (KMG-IV): sequencing the most valuable type-strain genomes for metagenomic binning, comparative biology and taxonomic classification.</title>
        <authorList>
            <person name="Goeker M."/>
        </authorList>
    </citation>
    <scope>NUCLEOTIDE SEQUENCE [LARGE SCALE GENOMIC DNA]</scope>
    <source>
        <strain evidence="11 12">DSM 14349</strain>
    </source>
</reference>
<evidence type="ECO:0000313" key="12">
    <source>
        <dbReference type="Proteomes" id="UP001519272"/>
    </source>
</evidence>
<feature type="transmembrane region" description="Helical" evidence="10">
    <location>
        <begin position="133"/>
        <end position="154"/>
    </location>
</feature>
<feature type="transmembrane region" description="Helical" evidence="10">
    <location>
        <begin position="303"/>
        <end position="336"/>
    </location>
</feature>